<feature type="domain" description="AAA+ ATPase" evidence="8">
    <location>
        <begin position="152"/>
        <end position="340"/>
    </location>
</feature>
<dbReference type="Pfam" id="PF18269">
    <property type="entry name" value="T3SS_ATPase_C"/>
    <property type="match status" value="1"/>
</dbReference>
<dbReference type="SUPFAM" id="SSF52540">
    <property type="entry name" value="P-loop containing nucleoside triphosphate hydrolases"/>
    <property type="match status" value="1"/>
</dbReference>
<evidence type="ECO:0000259" key="8">
    <source>
        <dbReference type="SMART" id="SM00382"/>
    </source>
</evidence>
<keyword evidence="10" id="KW-1185">Reference proteome</keyword>
<evidence type="ECO:0000256" key="2">
    <source>
        <dbReference type="ARBA" id="ARBA00022448"/>
    </source>
</evidence>
<evidence type="ECO:0000256" key="6">
    <source>
        <dbReference type="ARBA" id="ARBA00022927"/>
    </source>
</evidence>
<dbReference type="Proteomes" id="UP001206067">
    <property type="component" value="Unassembled WGS sequence"/>
</dbReference>
<reference evidence="9 10" key="1">
    <citation type="submission" date="2022-08" db="EMBL/GenBank/DDBJ databases">
        <title>Polyphasic taxonomy analysis of Qipengyuania sp.RS5-5.</title>
        <authorList>
            <person name="Xamxidin M."/>
            <person name="Wu M."/>
        </authorList>
    </citation>
    <scope>NUCLEOTIDE SEQUENCE [LARGE SCALE GENOMIC DNA]</scope>
    <source>
        <strain evidence="9 10">RS5-5</strain>
    </source>
</reference>
<organism evidence="9 10">
    <name type="scientific">Parerythrobacter lacustris</name>
    <dbReference type="NCBI Taxonomy" id="2969984"/>
    <lineage>
        <taxon>Bacteria</taxon>
        <taxon>Pseudomonadati</taxon>
        <taxon>Pseudomonadota</taxon>
        <taxon>Alphaproteobacteria</taxon>
        <taxon>Sphingomonadales</taxon>
        <taxon>Erythrobacteraceae</taxon>
        <taxon>Parerythrobacter</taxon>
    </lineage>
</organism>
<dbReference type="InterPro" id="IPR050053">
    <property type="entry name" value="ATPase_alpha/beta_chains"/>
</dbReference>
<evidence type="ECO:0000256" key="7">
    <source>
        <dbReference type="ARBA" id="ARBA00022967"/>
    </source>
</evidence>
<accession>A0ABT1XM95</accession>
<keyword evidence="2" id="KW-0813">Transport</keyword>
<dbReference type="PANTHER" id="PTHR15184:SF9">
    <property type="entry name" value="SPI-1 TYPE 3 SECRETION SYSTEM ATPASE"/>
    <property type="match status" value="1"/>
</dbReference>
<dbReference type="InterPro" id="IPR005714">
    <property type="entry name" value="ATPase_T3SS_FliI/YscN"/>
</dbReference>
<evidence type="ECO:0000256" key="1">
    <source>
        <dbReference type="ARBA" id="ARBA00004496"/>
    </source>
</evidence>
<name>A0ABT1XM95_9SPHN</name>
<dbReference type="Pfam" id="PF00006">
    <property type="entry name" value="ATP-synt_ab"/>
    <property type="match status" value="1"/>
</dbReference>
<dbReference type="InterPro" id="IPR040627">
    <property type="entry name" value="T3SS_ATPase_C"/>
</dbReference>
<protein>
    <submittedName>
        <fullName evidence="9">FliI/YscN family ATPase</fullName>
    </submittedName>
</protein>
<dbReference type="InterPro" id="IPR000194">
    <property type="entry name" value="ATPase_F1/V1/A1_a/bsu_nucl-bd"/>
</dbReference>
<evidence type="ECO:0000256" key="3">
    <source>
        <dbReference type="ARBA" id="ARBA00022490"/>
    </source>
</evidence>
<keyword evidence="6" id="KW-0653">Protein transport</keyword>
<dbReference type="PANTHER" id="PTHR15184">
    <property type="entry name" value="ATP SYNTHASE"/>
    <property type="match status" value="1"/>
</dbReference>
<dbReference type="EMBL" id="JANKHH010000001">
    <property type="protein sequence ID" value="MCR2832781.1"/>
    <property type="molecule type" value="Genomic_DNA"/>
</dbReference>
<keyword evidence="4" id="KW-0547">Nucleotide-binding</keyword>
<evidence type="ECO:0000313" key="10">
    <source>
        <dbReference type="Proteomes" id="UP001206067"/>
    </source>
</evidence>
<dbReference type="InterPro" id="IPR003593">
    <property type="entry name" value="AAA+_ATPase"/>
</dbReference>
<proteinExistence type="predicted"/>
<dbReference type="InterPro" id="IPR027417">
    <property type="entry name" value="P-loop_NTPase"/>
</dbReference>
<keyword evidence="7" id="KW-1278">Translocase</keyword>
<dbReference type="SMART" id="SM00382">
    <property type="entry name" value="AAA"/>
    <property type="match status" value="1"/>
</dbReference>
<dbReference type="NCBIfam" id="TIGR01026">
    <property type="entry name" value="fliI_yscN"/>
    <property type="match status" value="1"/>
</dbReference>
<evidence type="ECO:0000313" key="9">
    <source>
        <dbReference type="EMBL" id="MCR2832781.1"/>
    </source>
</evidence>
<keyword evidence="3" id="KW-0963">Cytoplasm</keyword>
<dbReference type="Gene3D" id="3.40.50.12240">
    <property type="match status" value="1"/>
</dbReference>
<comment type="subcellular location">
    <subcellularLocation>
        <location evidence="1">Cytoplasm</location>
    </subcellularLocation>
</comment>
<evidence type="ECO:0000256" key="4">
    <source>
        <dbReference type="ARBA" id="ARBA00022741"/>
    </source>
</evidence>
<sequence>MRSAASALDFAPRRLGRIVSCDGGLIGVSGLDAPIGTLCRAEAAPGHEAPAAEVIGFRGGLSLMMLLGDTVRLQPGALVRAEGHPGIVRVGEDFLGRAVDALGRPIDGLAPLKASQEWPLDGVREMTLDRASVIEPFDCGIRAINALATLGVGQRVGIIAGSGVGKSTLLDMVLRGSECDIVVVGLIGERAREVSDFIGRHMRGERRRRTVLVAVPSDHAANLRLRGAQFATSLAEYYRAQGKRVLLVLDSLTRVAHAARELALSLGETGAWRGYPPSSLAVLTKLIERAGNSHRSGGSITGIYSVLADGDDQTDPVVDTARAILDGHIVLSREIARRGRYPAFDMPASLSRVMADLVDPDHRRNADALRALIAAHESNRDLLMMGAYRAGSDPLLDRALALQGPIEAFLSQEQFDRISLGESVATMAGIMETTDAAP</sequence>
<gene>
    <name evidence="9" type="ORF">NSO95_02380</name>
</gene>
<comment type="caution">
    <text evidence="9">The sequence shown here is derived from an EMBL/GenBank/DDBJ whole genome shotgun (WGS) entry which is preliminary data.</text>
</comment>
<evidence type="ECO:0000256" key="5">
    <source>
        <dbReference type="ARBA" id="ARBA00022840"/>
    </source>
</evidence>
<keyword evidence="5" id="KW-0067">ATP-binding</keyword>